<evidence type="ECO:0000313" key="1">
    <source>
        <dbReference type="EMBL" id="GHE36425.1"/>
    </source>
</evidence>
<keyword evidence="2" id="KW-1185">Reference proteome</keyword>
<comment type="caution">
    <text evidence="1">The sequence shown here is derived from an EMBL/GenBank/DDBJ whole genome shotgun (WGS) entry which is preliminary data.</text>
</comment>
<accession>A0A919DEW4</accession>
<name>A0A919DEW4_9ACTN</name>
<dbReference type="AlphaFoldDB" id="A0A919DEW4"/>
<proteinExistence type="predicted"/>
<sequence length="228" mass="24116">MLFTGASAAWRRTGGARVSAASARIRGAVHKRRAWARARRRAVRILHDDLGLLPGQRLPDLVNAVARVRRRPVTVLRVALPPHVSGFCVRGECEDTIVVTTNTSERQGLHVLLHELYHLLCGAPPAPGPAPGTVAALVDPGALSAQLPSLPPTVVAEVLARPARPRAAAAAPAATVGRAAYGEYGGDGEHEEWAAEVFATVGLLMLSLDPARHTDPVPCPFAHRRAAV</sequence>
<evidence type="ECO:0008006" key="3">
    <source>
        <dbReference type="Google" id="ProtNLM"/>
    </source>
</evidence>
<evidence type="ECO:0000313" key="2">
    <source>
        <dbReference type="Proteomes" id="UP000608024"/>
    </source>
</evidence>
<protein>
    <recommendedName>
        <fullName evidence="3">IrrE N-terminal-like domain-containing protein</fullName>
    </recommendedName>
</protein>
<organism evidence="1 2">
    <name type="scientific">Streptomyces longispororuber</name>
    <dbReference type="NCBI Taxonomy" id="68230"/>
    <lineage>
        <taxon>Bacteria</taxon>
        <taxon>Bacillati</taxon>
        <taxon>Actinomycetota</taxon>
        <taxon>Actinomycetes</taxon>
        <taxon>Kitasatosporales</taxon>
        <taxon>Streptomycetaceae</taxon>
        <taxon>Streptomyces</taxon>
    </lineage>
</organism>
<reference evidence="1" key="2">
    <citation type="submission" date="2020-09" db="EMBL/GenBank/DDBJ databases">
        <authorList>
            <person name="Sun Q."/>
            <person name="Ohkuma M."/>
        </authorList>
    </citation>
    <scope>NUCLEOTIDE SEQUENCE</scope>
    <source>
        <strain evidence="1">JCM 4784</strain>
    </source>
</reference>
<dbReference type="EMBL" id="BNBT01000002">
    <property type="protein sequence ID" value="GHE36425.1"/>
    <property type="molecule type" value="Genomic_DNA"/>
</dbReference>
<dbReference type="Proteomes" id="UP000608024">
    <property type="component" value="Unassembled WGS sequence"/>
</dbReference>
<reference evidence="1" key="1">
    <citation type="journal article" date="2014" name="Int. J. Syst. Evol. Microbiol.">
        <title>Complete genome sequence of Corynebacterium casei LMG S-19264T (=DSM 44701T), isolated from a smear-ripened cheese.</title>
        <authorList>
            <consortium name="US DOE Joint Genome Institute (JGI-PGF)"/>
            <person name="Walter F."/>
            <person name="Albersmeier A."/>
            <person name="Kalinowski J."/>
            <person name="Ruckert C."/>
        </authorList>
    </citation>
    <scope>NUCLEOTIDE SEQUENCE</scope>
    <source>
        <strain evidence="1">JCM 4784</strain>
    </source>
</reference>
<gene>
    <name evidence="1" type="ORF">GCM10018785_02710</name>
</gene>